<evidence type="ECO:0000256" key="3">
    <source>
        <dbReference type="ARBA" id="ARBA00022692"/>
    </source>
</evidence>
<organism evidence="12 13">
    <name type="scientific">Hermanssonia centrifuga</name>
    <dbReference type="NCBI Taxonomy" id="98765"/>
    <lineage>
        <taxon>Eukaryota</taxon>
        <taxon>Fungi</taxon>
        <taxon>Dikarya</taxon>
        <taxon>Basidiomycota</taxon>
        <taxon>Agaricomycotina</taxon>
        <taxon>Agaricomycetes</taxon>
        <taxon>Polyporales</taxon>
        <taxon>Meruliaceae</taxon>
        <taxon>Hermanssonia</taxon>
    </lineage>
</organism>
<dbReference type="GO" id="GO:0016020">
    <property type="term" value="C:membrane"/>
    <property type="evidence" value="ECO:0007669"/>
    <property type="project" value="UniProtKB-SubCell"/>
</dbReference>
<dbReference type="CDD" id="cd18604">
    <property type="entry name" value="ABC_6TM_VMR1_D2_like"/>
    <property type="match status" value="1"/>
</dbReference>
<evidence type="ECO:0000259" key="11">
    <source>
        <dbReference type="PROSITE" id="PS50929"/>
    </source>
</evidence>
<evidence type="ECO:0000256" key="7">
    <source>
        <dbReference type="ARBA" id="ARBA00022989"/>
    </source>
</evidence>
<evidence type="ECO:0000256" key="8">
    <source>
        <dbReference type="ARBA" id="ARBA00023136"/>
    </source>
</evidence>
<keyword evidence="13" id="KW-1185">Reference proteome</keyword>
<dbReference type="SUPFAM" id="SSF90123">
    <property type="entry name" value="ABC transporter transmembrane region"/>
    <property type="match status" value="1"/>
</dbReference>
<dbReference type="PROSITE" id="PS50929">
    <property type="entry name" value="ABC_TM1F"/>
    <property type="match status" value="1"/>
</dbReference>
<dbReference type="SUPFAM" id="SSF52540">
    <property type="entry name" value="P-loop containing nucleoside triphosphate hydrolases"/>
    <property type="match status" value="2"/>
</dbReference>
<evidence type="ECO:0000256" key="1">
    <source>
        <dbReference type="ARBA" id="ARBA00004141"/>
    </source>
</evidence>
<dbReference type="SMART" id="SM00382">
    <property type="entry name" value="AAA"/>
    <property type="match status" value="2"/>
</dbReference>
<keyword evidence="5" id="KW-0547">Nucleotide-binding</keyword>
<dbReference type="CDD" id="cd03250">
    <property type="entry name" value="ABCC_MRP_domain1"/>
    <property type="match status" value="1"/>
</dbReference>
<dbReference type="InterPro" id="IPR003439">
    <property type="entry name" value="ABC_transporter-like_ATP-bd"/>
</dbReference>
<dbReference type="EMBL" id="SGPJ01000106">
    <property type="protein sequence ID" value="THG98743.1"/>
    <property type="molecule type" value="Genomic_DNA"/>
</dbReference>
<evidence type="ECO:0000256" key="4">
    <source>
        <dbReference type="ARBA" id="ARBA00022737"/>
    </source>
</evidence>
<feature type="domain" description="ABC transporter" evidence="10">
    <location>
        <begin position="43"/>
        <end position="257"/>
    </location>
</feature>
<dbReference type="Pfam" id="PF00005">
    <property type="entry name" value="ABC_tran"/>
    <property type="match status" value="2"/>
</dbReference>
<feature type="transmembrane region" description="Helical" evidence="9">
    <location>
        <begin position="312"/>
        <end position="332"/>
    </location>
</feature>
<keyword evidence="3 9" id="KW-0812">Transmembrane</keyword>
<evidence type="ECO:0000313" key="12">
    <source>
        <dbReference type="EMBL" id="THG98743.1"/>
    </source>
</evidence>
<dbReference type="GO" id="GO:0016887">
    <property type="term" value="F:ATP hydrolysis activity"/>
    <property type="evidence" value="ECO:0007669"/>
    <property type="project" value="InterPro"/>
</dbReference>
<dbReference type="InterPro" id="IPR011527">
    <property type="entry name" value="ABC1_TM_dom"/>
</dbReference>
<evidence type="ECO:0000313" key="13">
    <source>
        <dbReference type="Proteomes" id="UP000309038"/>
    </source>
</evidence>
<gene>
    <name evidence="12" type="ORF">EW026_g3505</name>
</gene>
<keyword evidence="8 9" id="KW-0472">Membrane</keyword>
<dbReference type="InterPro" id="IPR027417">
    <property type="entry name" value="P-loop_NTPase"/>
</dbReference>
<dbReference type="PANTHER" id="PTHR24223:SF415">
    <property type="entry name" value="FI20190P1"/>
    <property type="match status" value="1"/>
</dbReference>
<dbReference type="PROSITE" id="PS00211">
    <property type="entry name" value="ABC_TRANSPORTER_1"/>
    <property type="match status" value="2"/>
</dbReference>
<evidence type="ECO:0008006" key="14">
    <source>
        <dbReference type="Google" id="ProtNLM"/>
    </source>
</evidence>
<dbReference type="GO" id="GO:0005524">
    <property type="term" value="F:ATP binding"/>
    <property type="evidence" value="ECO:0007669"/>
    <property type="project" value="UniProtKB-KW"/>
</dbReference>
<evidence type="ECO:0000256" key="6">
    <source>
        <dbReference type="ARBA" id="ARBA00022840"/>
    </source>
</evidence>
<dbReference type="Proteomes" id="UP000309038">
    <property type="component" value="Unassembled WGS sequence"/>
</dbReference>
<comment type="subcellular location">
    <subcellularLocation>
        <location evidence="1">Membrane</location>
        <topology evidence="1">Multi-pass membrane protein</topology>
    </subcellularLocation>
</comment>
<evidence type="ECO:0000256" key="2">
    <source>
        <dbReference type="ARBA" id="ARBA00022448"/>
    </source>
</evidence>
<dbReference type="AlphaFoldDB" id="A0A4S4KKH4"/>
<dbReference type="PROSITE" id="PS50893">
    <property type="entry name" value="ABC_TRANSPORTER_2"/>
    <property type="match status" value="2"/>
</dbReference>
<comment type="caution">
    <text evidence="12">The sequence shown here is derived from an EMBL/GenBank/DDBJ whole genome shotgun (WGS) entry which is preliminary data.</text>
</comment>
<evidence type="ECO:0000259" key="10">
    <source>
        <dbReference type="PROSITE" id="PS50893"/>
    </source>
</evidence>
<dbReference type="CDD" id="cd03244">
    <property type="entry name" value="ABCC_MRP_domain2"/>
    <property type="match status" value="1"/>
</dbReference>
<feature type="domain" description="ABC transporter" evidence="10">
    <location>
        <begin position="660"/>
        <end position="896"/>
    </location>
</feature>
<name>A0A4S4KKH4_9APHY</name>
<dbReference type="GO" id="GO:0140359">
    <property type="term" value="F:ABC-type transporter activity"/>
    <property type="evidence" value="ECO:0007669"/>
    <property type="project" value="InterPro"/>
</dbReference>
<keyword evidence="6" id="KW-0067">ATP-binding</keyword>
<feature type="transmembrane region" description="Helical" evidence="9">
    <location>
        <begin position="384"/>
        <end position="406"/>
    </location>
</feature>
<dbReference type="InterPro" id="IPR036640">
    <property type="entry name" value="ABC1_TM_sf"/>
</dbReference>
<feature type="transmembrane region" description="Helical" evidence="9">
    <location>
        <begin position="575"/>
        <end position="599"/>
    </location>
</feature>
<sequence length="919" mass="101488">MLPEQVFALLHAYVSMQRIEEFLNEAEVPDWASSLKSDISPDVSEDKIGFKAASFEWDVAPKNEPSRFTLGPLNIEFPKGKLTLVIGPTGSGKSALLNALLGGLEHATIKDNIIFGSRLGYDEARYQAVIEACALTRDLEVFDAGDSTEIGEKGITLSGGQRARIALARALYSQASLILLDDPLAAVDMHTAQHLVKNALSGPLAENRTIILVTHHITLCLPVASYLVELSFGDVLHWGTIQSLQERGQLQQLVAAEDIKDDSLPDTEAVTLENEADLAAGMQVTNPTRKPSSGKLVEAEARAEGRVSLRSYLTYIRAAGIIAWILTLLLVIQMRLINIAVQFYLARWGEAYEDSEASRSNQNWHWPWERLPSPNQNVVPWLMIYFYLSMAGAFSVLAYISLGYYASLQASRTLFNAMLTRLAAAPTRFFDITPIGRILNRWTSDINTVDGQLQSSFRAALYGSLNFLASFTVIICVVPSFAPFAVVIAWLYVRLAPSYVQASRDLRRLESVSLSPAFAGFDELLRGLPHVRAFGMEKRYQDGFYKKVDKFQSFDHVYWLVANWLRWRYDCLGSVVVFLTTVFALWSGIGDGLAALVIVQAEVFAEASRQLVTVLAQLELDFNSVERIVEYLDVPQEAPAMIEEKRPPAYWPSNSGELSVNNLEVKYAPDLPSVLHQISFTVRPSEKIGVVGRTGSGKSTLALSLLRIVEPCGGSIVIDGVDISTIGLDDLRTRVTIVSQDVSLFSGTIRSNLDPFAEHTDQECWEVLERCHLTSVLNRSGENNSSVPLDTPISQSGSLSAGERQLVALARAVLRRSSVVIMDEATSQIDTDLDDQIQRTIREEFASSIVITIAHRLKTVLDYDRILVLGGGEVLEFDTPRTLINKRGGVFREMCKASADWPMLRSIALGKEVTNGSSS</sequence>
<dbReference type="Gene3D" id="1.20.1560.10">
    <property type="entry name" value="ABC transporter type 1, transmembrane domain"/>
    <property type="match status" value="1"/>
</dbReference>
<evidence type="ECO:0000256" key="9">
    <source>
        <dbReference type="SAM" id="Phobius"/>
    </source>
</evidence>
<dbReference type="InterPro" id="IPR050173">
    <property type="entry name" value="ABC_transporter_C-like"/>
</dbReference>
<protein>
    <recommendedName>
        <fullName evidence="14">P-loop containing nucleoside triphosphate hydrolase protein</fullName>
    </recommendedName>
</protein>
<accession>A0A4S4KKH4</accession>
<dbReference type="Pfam" id="PF00664">
    <property type="entry name" value="ABC_membrane"/>
    <property type="match status" value="1"/>
</dbReference>
<feature type="domain" description="ABC transmembrane type-1" evidence="11">
    <location>
        <begin position="318"/>
        <end position="586"/>
    </location>
</feature>
<dbReference type="FunFam" id="3.40.50.300:FF:001354">
    <property type="entry name" value="ATP-binding cassette (ABC) transporter, putative"/>
    <property type="match status" value="1"/>
</dbReference>
<keyword evidence="4" id="KW-0677">Repeat</keyword>
<dbReference type="InterPro" id="IPR017871">
    <property type="entry name" value="ABC_transporter-like_CS"/>
</dbReference>
<keyword evidence="7 9" id="KW-1133">Transmembrane helix</keyword>
<feature type="transmembrane region" description="Helical" evidence="9">
    <location>
        <begin position="467"/>
        <end position="493"/>
    </location>
</feature>
<dbReference type="Gene3D" id="3.40.50.300">
    <property type="entry name" value="P-loop containing nucleotide triphosphate hydrolases"/>
    <property type="match status" value="2"/>
</dbReference>
<reference evidence="12 13" key="1">
    <citation type="submission" date="2019-02" db="EMBL/GenBank/DDBJ databases">
        <title>Genome sequencing of the rare red list fungi Phlebia centrifuga.</title>
        <authorList>
            <person name="Buettner E."/>
            <person name="Kellner H."/>
        </authorList>
    </citation>
    <scope>NUCLEOTIDE SEQUENCE [LARGE SCALE GENOMIC DNA]</scope>
    <source>
        <strain evidence="12 13">DSM 108282</strain>
    </source>
</reference>
<dbReference type="InterPro" id="IPR003593">
    <property type="entry name" value="AAA+_ATPase"/>
</dbReference>
<proteinExistence type="predicted"/>
<keyword evidence="2" id="KW-0813">Transport</keyword>
<dbReference type="PANTHER" id="PTHR24223">
    <property type="entry name" value="ATP-BINDING CASSETTE SUB-FAMILY C"/>
    <property type="match status" value="1"/>
</dbReference>
<dbReference type="FunFam" id="1.20.1560.10:FF:000013">
    <property type="entry name" value="ABC transporter C family member 2"/>
    <property type="match status" value="1"/>
</dbReference>
<evidence type="ECO:0000256" key="5">
    <source>
        <dbReference type="ARBA" id="ARBA00022741"/>
    </source>
</evidence>